<dbReference type="RefSeq" id="WP_344516868.1">
    <property type="nucleotide sequence ID" value="NZ_BAAATU010000045.1"/>
</dbReference>
<accession>A0ABW1GHH1</accession>
<protein>
    <submittedName>
        <fullName evidence="1">Uncharacterized protein</fullName>
    </submittedName>
</protein>
<reference evidence="2" key="1">
    <citation type="journal article" date="2019" name="Int. J. Syst. Evol. Microbiol.">
        <title>The Global Catalogue of Microorganisms (GCM) 10K type strain sequencing project: providing services to taxonomists for standard genome sequencing and annotation.</title>
        <authorList>
            <consortium name="The Broad Institute Genomics Platform"/>
            <consortium name="The Broad Institute Genome Sequencing Center for Infectious Disease"/>
            <person name="Wu L."/>
            <person name="Ma J."/>
        </authorList>
    </citation>
    <scope>NUCLEOTIDE SEQUENCE [LARGE SCALE GENOMIC DNA]</scope>
    <source>
        <strain evidence="2">JCM 4147</strain>
    </source>
</reference>
<keyword evidence="2" id="KW-1185">Reference proteome</keyword>
<name>A0ABW1GHH1_9ACTN</name>
<organism evidence="1 2">
    <name type="scientific">Streptomyces pulveraceus</name>
    <dbReference type="NCBI Taxonomy" id="68258"/>
    <lineage>
        <taxon>Bacteria</taxon>
        <taxon>Bacillati</taxon>
        <taxon>Actinomycetota</taxon>
        <taxon>Actinomycetes</taxon>
        <taxon>Kitasatosporales</taxon>
        <taxon>Streptomycetaceae</taxon>
        <taxon>Streptomyces</taxon>
    </lineage>
</organism>
<dbReference type="Proteomes" id="UP001596200">
    <property type="component" value="Unassembled WGS sequence"/>
</dbReference>
<proteinExistence type="predicted"/>
<sequence>MDEICIAVAEWAKGPTTWGPSLPGGVGTGVRRSASKAYGPLVRRVAKPEAGVVAGWG</sequence>
<comment type="caution">
    <text evidence="1">The sequence shown here is derived from an EMBL/GenBank/DDBJ whole genome shotgun (WGS) entry which is preliminary data.</text>
</comment>
<evidence type="ECO:0000313" key="2">
    <source>
        <dbReference type="Proteomes" id="UP001596200"/>
    </source>
</evidence>
<gene>
    <name evidence="1" type="ORF">ACFP1B_04690</name>
</gene>
<dbReference type="EMBL" id="JBHSPU010000004">
    <property type="protein sequence ID" value="MFC5912726.1"/>
    <property type="molecule type" value="Genomic_DNA"/>
</dbReference>
<evidence type="ECO:0000313" key="1">
    <source>
        <dbReference type="EMBL" id="MFC5912726.1"/>
    </source>
</evidence>